<dbReference type="EMBL" id="LT670817">
    <property type="protein sequence ID" value="SHH72066.1"/>
    <property type="molecule type" value="Genomic_DNA"/>
</dbReference>
<dbReference type="OrthoDB" id="8256497at2"/>
<protein>
    <submittedName>
        <fullName evidence="2">Uncharacterized protein</fullName>
    </submittedName>
</protein>
<feature type="region of interest" description="Disordered" evidence="1">
    <location>
        <begin position="1"/>
        <end position="41"/>
    </location>
</feature>
<evidence type="ECO:0000256" key="1">
    <source>
        <dbReference type="SAM" id="MobiDB-lite"/>
    </source>
</evidence>
<dbReference type="AlphaFoldDB" id="A0A1M5VA14"/>
<proteinExistence type="predicted"/>
<accession>A0A1M5VA14</accession>
<evidence type="ECO:0000313" key="3">
    <source>
        <dbReference type="Proteomes" id="UP000189796"/>
    </source>
</evidence>
<gene>
    <name evidence="2" type="ORF">SAMN05443248_5856</name>
</gene>
<evidence type="ECO:0000313" key="2">
    <source>
        <dbReference type="EMBL" id="SHH72066.1"/>
    </source>
</evidence>
<dbReference type="RefSeq" id="WP_079604374.1">
    <property type="nucleotide sequence ID" value="NZ_LT670817.1"/>
</dbReference>
<reference evidence="2 3" key="1">
    <citation type="submission" date="2016-11" db="EMBL/GenBank/DDBJ databases">
        <authorList>
            <person name="Jaros S."/>
            <person name="Januszkiewicz K."/>
            <person name="Wedrychowicz H."/>
        </authorList>
    </citation>
    <scope>NUCLEOTIDE SEQUENCE [LARGE SCALE GENOMIC DNA]</scope>
    <source>
        <strain evidence="2 3">GAS138</strain>
    </source>
</reference>
<organism evidence="2 3">
    <name type="scientific">Bradyrhizobium erythrophlei</name>
    <dbReference type="NCBI Taxonomy" id="1437360"/>
    <lineage>
        <taxon>Bacteria</taxon>
        <taxon>Pseudomonadati</taxon>
        <taxon>Pseudomonadota</taxon>
        <taxon>Alphaproteobacteria</taxon>
        <taxon>Hyphomicrobiales</taxon>
        <taxon>Nitrobacteraceae</taxon>
        <taxon>Bradyrhizobium</taxon>
    </lineage>
</organism>
<sequence>MASERQIAANQRNARKSNGPESDSGKKRSSKNSYRHGLSVPMSVRSEVQFKDLSCQFAGDDTDAEILALADRAADAHIELERVKRMQAAMLERAPLPGGNEEEGPRFIDAVGRALSELAKTIPYEKRAAGRRDRAISKIVSIKTAKNK</sequence>
<name>A0A1M5VA14_9BRAD</name>
<dbReference type="Proteomes" id="UP000189796">
    <property type="component" value="Chromosome I"/>
</dbReference>